<protein>
    <submittedName>
        <fullName evidence="1">Uncharacterized protein</fullName>
    </submittedName>
</protein>
<sequence length="135" mass="14482">MTTTANDLGRIIAHTNTSTIECLTMFVFIHPDGAGGHNVQVKSTEQMGSFACSMYEAGAAIFEATYTADSFNTDRLAASLMPDTARSDYLTFACWAYNDIGSSLARAAWAMLLLGCAPDETRRVLTAVNAALRNA</sequence>
<accession>A0A6P1ZBW8</accession>
<dbReference type="RefSeq" id="WP_144306964.1">
    <property type="nucleotide sequence ID" value="NZ_QMIF01000017.1"/>
</dbReference>
<organism evidence="1 2">
    <name type="scientific">Oceanidesulfovibrio marinus</name>
    <dbReference type="NCBI Taxonomy" id="370038"/>
    <lineage>
        <taxon>Bacteria</taxon>
        <taxon>Pseudomonadati</taxon>
        <taxon>Thermodesulfobacteriota</taxon>
        <taxon>Desulfovibrionia</taxon>
        <taxon>Desulfovibrionales</taxon>
        <taxon>Desulfovibrionaceae</taxon>
        <taxon>Oceanidesulfovibrio</taxon>
    </lineage>
</organism>
<dbReference type="AlphaFoldDB" id="A0A6P1ZBW8"/>
<evidence type="ECO:0000313" key="2">
    <source>
        <dbReference type="Proteomes" id="UP000434052"/>
    </source>
</evidence>
<evidence type="ECO:0000313" key="1">
    <source>
        <dbReference type="EMBL" id="TVM31178.1"/>
    </source>
</evidence>
<name>A0A6P1ZBW8_9BACT</name>
<proteinExistence type="predicted"/>
<dbReference type="Proteomes" id="UP000434052">
    <property type="component" value="Unassembled WGS sequence"/>
</dbReference>
<reference evidence="1 2" key="1">
    <citation type="submission" date="2018-06" db="EMBL/GenBank/DDBJ databases">
        <title>Complete genome of Desulfovibrio marinus P48SEP.</title>
        <authorList>
            <person name="Crispim J.S."/>
            <person name="Vidigal P.M.P."/>
            <person name="Silva L.C.F."/>
            <person name="Araujo L.C."/>
            <person name="Laguardia C.N."/>
            <person name="Dias R.S."/>
            <person name="Sousa M.P."/>
            <person name="Paula S.O."/>
            <person name="Silva C."/>
        </authorList>
    </citation>
    <scope>NUCLEOTIDE SEQUENCE [LARGE SCALE GENOMIC DNA]</scope>
    <source>
        <strain evidence="1 2">P48SEP</strain>
    </source>
</reference>
<dbReference type="EMBL" id="QMIF01000017">
    <property type="protein sequence ID" value="TVM31178.1"/>
    <property type="molecule type" value="Genomic_DNA"/>
</dbReference>
<comment type="caution">
    <text evidence="1">The sequence shown here is derived from an EMBL/GenBank/DDBJ whole genome shotgun (WGS) entry which is preliminary data.</text>
</comment>
<gene>
    <name evidence="1" type="ORF">DQK91_18890</name>
</gene>